<organism evidence="1 2">
    <name type="scientific">Kickxella alabastrina</name>
    <dbReference type="NCBI Taxonomy" id="61397"/>
    <lineage>
        <taxon>Eukaryota</taxon>
        <taxon>Fungi</taxon>
        <taxon>Fungi incertae sedis</taxon>
        <taxon>Zoopagomycota</taxon>
        <taxon>Kickxellomycotina</taxon>
        <taxon>Kickxellomycetes</taxon>
        <taxon>Kickxellales</taxon>
        <taxon>Kickxellaceae</taxon>
        <taxon>Kickxella</taxon>
    </lineage>
</organism>
<reference evidence="1" key="1">
    <citation type="submission" date="2022-07" db="EMBL/GenBank/DDBJ databases">
        <title>Phylogenomic reconstructions and comparative analyses of Kickxellomycotina fungi.</title>
        <authorList>
            <person name="Reynolds N.K."/>
            <person name="Stajich J.E."/>
            <person name="Barry K."/>
            <person name="Grigoriev I.V."/>
            <person name="Crous P."/>
            <person name="Smith M.E."/>
        </authorList>
    </citation>
    <scope>NUCLEOTIDE SEQUENCE</scope>
    <source>
        <strain evidence="1">Benny 63K</strain>
    </source>
</reference>
<gene>
    <name evidence="1" type="ORF">LPJ66_006628</name>
</gene>
<accession>A0ACC1IDI2</accession>
<evidence type="ECO:0000313" key="1">
    <source>
        <dbReference type="EMBL" id="KAJ1891958.1"/>
    </source>
</evidence>
<keyword evidence="2" id="KW-1185">Reference proteome</keyword>
<sequence>MSSVTCSISEQVILGVNALRFIKTTITSKPFHAYVAKIDATQTVVEDQLDDVTDFPTLIDELPDNEPRYIVVSYRKEHDDGRVSYPLVFIYYCPETAPPQKLMLYASTQTSFANETKLGKSLLVEDKEKFSEEWEELFY</sequence>
<dbReference type="EMBL" id="JANBPG010001072">
    <property type="protein sequence ID" value="KAJ1891958.1"/>
    <property type="molecule type" value="Genomic_DNA"/>
</dbReference>
<dbReference type="Proteomes" id="UP001150581">
    <property type="component" value="Unassembled WGS sequence"/>
</dbReference>
<protein>
    <submittedName>
        <fullName evidence="1">Uncharacterized protein</fullName>
    </submittedName>
</protein>
<name>A0ACC1IDI2_9FUNG</name>
<proteinExistence type="predicted"/>
<evidence type="ECO:0000313" key="2">
    <source>
        <dbReference type="Proteomes" id="UP001150581"/>
    </source>
</evidence>
<comment type="caution">
    <text evidence="1">The sequence shown here is derived from an EMBL/GenBank/DDBJ whole genome shotgun (WGS) entry which is preliminary data.</text>
</comment>